<dbReference type="AlphaFoldDB" id="A0ABD5W038"/>
<evidence type="ECO:0000313" key="4">
    <source>
        <dbReference type="EMBL" id="MFC7057009.1"/>
    </source>
</evidence>
<comment type="caution">
    <text evidence="4">The sequence shown here is derived from an EMBL/GenBank/DDBJ whole genome shotgun (WGS) entry which is preliminary data.</text>
</comment>
<dbReference type="NCBIfam" id="TIGR04281">
    <property type="entry name" value="peripla_PGF_1"/>
    <property type="match status" value="1"/>
</dbReference>
<protein>
    <submittedName>
        <fullName evidence="4">PGF-CTERM-anchored ABC transporter substrate-binding protein</fullName>
    </submittedName>
</protein>
<keyword evidence="2" id="KW-1133">Transmembrane helix</keyword>
<dbReference type="RefSeq" id="WP_382183721.1">
    <property type="nucleotide sequence ID" value="NZ_JBHSZI010000001.1"/>
</dbReference>
<feature type="region of interest" description="Disordered" evidence="1">
    <location>
        <begin position="310"/>
        <end position="363"/>
    </location>
</feature>
<evidence type="ECO:0000313" key="5">
    <source>
        <dbReference type="Proteomes" id="UP001596445"/>
    </source>
</evidence>
<name>A0ABD5W038_9EURY</name>
<keyword evidence="5" id="KW-1185">Reference proteome</keyword>
<evidence type="ECO:0000256" key="2">
    <source>
        <dbReference type="SAM" id="Phobius"/>
    </source>
</evidence>
<dbReference type="InterPro" id="IPR002491">
    <property type="entry name" value="ABC_transptr_periplasmic_BD"/>
</dbReference>
<keyword evidence="2" id="KW-0812">Transmembrane</keyword>
<dbReference type="SUPFAM" id="SSF53807">
    <property type="entry name" value="Helical backbone' metal receptor"/>
    <property type="match status" value="1"/>
</dbReference>
<dbReference type="Gene3D" id="3.40.50.1980">
    <property type="entry name" value="Nitrogenase molybdenum iron protein domain"/>
    <property type="match status" value="2"/>
</dbReference>
<dbReference type="InterPro" id="IPR050902">
    <property type="entry name" value="ABC_Transporter_SBP"/>
</dbReference>
<dbReference type="Proteomes" id="UP001596445">
    <property type="component" value="Unassembled WGS sequence"/>
</dbReference>
<reference evidence="4 5" key="1">
    <citation type="journal article" date="2019" name="Int. J. Syst. Evol. Microbiol.">
        <title>The Global Catalogue of Microorganisms (GCM) 10K type strain sequencing project: providing services to taxonomists for standard genome sequencing and annotation.</title>
        <authorList>
            <consortium name="The Broad Institute Genomics Platform"/>
            <consortium name="The Broad Institute Genome Sequencing Center for Infectious Disease"/>
            <person name="Wu L."/>
            <person name="Ma J."/>
        </authorList>
    </citation>
    <scope>NUCLEOTIDE SEQUENCE [LARGE SCALE GENOMIC DNA]</scope>
    <source>
        <strain evidence="4 5">JCM 30072</strain>
    </source>
</reference>
<gene>
    <name evidence="4" type="ORF">ACFQQG_00980</name>
</gene>
<dbReference type="Pfam" id="PF01497">
    <property type="entry name" value="Peripla_BP_2"/>
    <property type="match status" value="1"/>
</dbReference>
<feature type="domain" description="Fe/B12 periplasmic-binding" evidence="3">
    <location>
        <begin position="61"/>
        <end position="306"/>
    </location>
</feature>
<dbReference type="PROSITE" id="PS50983">
    <property type="entry name" value="FE_B12_PBP"/>
    <property type="match status" value="1"/>
</dbReference>
<accession>A0ABD5W038</accession>
<feature type="transmembrane region" description="Helical" evidence="2">
    <location>
        <begin position="364"/>
        <end position="383"/>
    </location>
</feature>
<keyword evidence="2" id="KW-0472">Membrane</keyword>
<organism evidence="4 5">
    <name type="scientific">Halovenus salina</name>
    <dbReference type="NCBI Taxonomy" id="1510225"/>
    <lineage>
        <taxon>Archaea</taxon>
        <taxon>Methanobacteriati</taxon>
        <taxon>Methanobacteriota</taxon>
        <taxon>Stenosarchaea group</taxon>
        <taxon>Halobacteria</taxon>
        <taxon>Halobacteriales</taxon>
        <taxon>Haloarculaceae</taxon>
        <taxon>Halovenus</taxon>
    </lineage>
</organism>
<proteinExistence type="predicted"/>
<dbReference type="PANTHER" id="PTHR30535:SF34">
    <property type="entry name" value="MOLYBDATE-BINDING PROTEIN MOLA"/>
    <property type="match status" value="1"/>
</dbReference>
<dbReference type="PANTHER" id="PTHR30535">
    <property type="entry name" value="VITAMIN B12-BINDING PROTEIN"/>
    <property type="match status" value="1"/>
</dbReference>
<dbReference type="EMBL" id="JBHSZI010000001">
    <property type="protein sequence ID" value="MFC7057009.1"/>
    <property type="molecule type" value="Genomic_DNA"/>
</dbReference>
<dbReference type="InterPro" id="IPR026469">
    <property type="entry name" value="Peripla_PGF_1"/>
</dbReference>
<evidence type="ECO:0000259" key="3">
    <source>
        <dbReference type="PROSITE" id="PS50983"/>
    </source>
</evidence>
<feature type="compositionally biased region" description="Low complexity" evidence="1">
    <location>
        <begin position="310"/>
        <end position="355"/>
    </location>
</feature>
<sequence length="387" mass="41317">MHRTDVLMLVAVVAGPVLAGGVVAADSSPETSTTAQLSCEFPQEIEDGGGETVRLEEEPEEVVVLAPNNAQHMWEIGAKDKVVGMPVNTFTSYLDGSEQRTNVVDQQGFPVAEEVVDLQPDLVIAADIIPEDTVQQLRDANLTVYQSPLLTGVESMLSEVERVGQLVGECEGATETVEETRQRMNEIEDAVADEEAPTVYYDLGFPFTVGEGTLENELITKAGGDNIAREAGQSYFEISEEVIAANDPEWLVLAEGAPIPDVTAIQESTAVAEDQIVRVDPNYISQHGPRNVIPIEQMAEAFHPDAMAELDATPTPTETPTATATDEASETPEPTATDTPEPTATEAPTTTMTPTEDGDADDDGAGFAVVGAVMAMLTVGLLARYRR</sequence>
<evidence type="ECO:0000256" key="1">
    <source>
        <dbReference type="SAM" id="MobiDB-lite"/>
    </source>
</evidence>